<evidence type="ECO:0008006" key="4">
    <source>
        <dbReference type="Google" id="ProtNLM"/>
    </source>
</evidence>
<dbReference type="AlphaFoldDB" id="A0A934IT34"/>
<dbReference type="Proteomes" id="UP000609531">
    <property type="component" value="Unassembled WGS sequence"/>
</dbReference>
<dbReference type="EMBL" id="JAEKJA010000026">
    <property type="protein sequence ID" value="MBJ3778296.1"/>
    <property type="molecule type" value="Genomic_DNA"/>
</dbReference>
<sequence length="179" mass="19379">MDATPTPRTGKPSGFATGYKPHAGDMMVYGGGALTLIGVLAMVVRVEPLYLLASLVGTGSAFYFSPTVDMKSPQVGGNAEGIFIARVGVIPWARVAKMRVEHRVLRSIPLATLIVTPDRPLAEAVSQPDRVPLLRRVMARPVHVRRDEVRVDLHALAMDPYEVERRLVALRTAGSRDAG</sequence>
<evidence type="ECO:0000313" key="3">
    <source>
        <dbReference type="Proteomes" id="UP000609531"/>
    </source>
</evidence>
<reference evidence="2" key="1">
    <citation type="submission" date="2020-12" db="EMBL/GenBank/DDBJ databases">
        <title>Bacterial taxonomy.</title>
        <authorList>
            <person name="Pan X."/>
        </authorList>
    </citation>
    <scope>NUCLEOTIDE SEQUENCE</scope>
    <source>
        <strain evidence="2">B2012</strain>
    </source>
</reference>
<gene>
    <name evidence="2" type="ORF">JCR33_21535</name>
</gene>
<keyword evidence="3" id="KW-1185">Reference proteome</keyword>
<accession>A0A934IT34</accession>
<keyword evidence="1" id="KW-1133">Transmembrane helix</keyword>
<keyword evidence="1" id="KW-0812">Transmembrane</keyword>
<name>A0A934IT34_9HYPH</name>
<keyword evidence="1" id="KW-0472">Membrane</keyword>
<proteinExistence type="predicted"/>
<evidence type="ECO:0000313" key="2">
    <source>
        <dbReference type="EMBL" id="MBJ3778296.1"/>
    </source>
</evidence>
<comment type="caution">
    <text evidence="2">The sequence shown here is derived from an EMBL/GenBank/DDBJ whole genome shotgun (WGS) entry which is preliminary data.</text>
</comment>
<protein>
    <recommendedName>
        <fullName evidence="4">PH domain-containing protein</fullName>
    </recommendedName>
</protein>
<organism evidence="2 3">
    <name type="scientific">Acuticoccus mangrovi</name>
    <dbReference type="NCBI Taxonomy" id="2796142"/>
    <lineage>
        <taxon>Bacteria</taxon>
        <taxon>Pseudomonadati</taxon>
        <taxon>Pseudomonadota</taxon>
        <taxon>Alphaproteobacteria</taxon>
        <taxon>Hyphomicrobiales</taxon>
        <taxon>Amorphaceae</taxon>
        <taxon>Acuticoccus</taxon>
    </lineage>
</organism>
<dbReference type="RefSeq" id="WP_198884202.1">
    <property type="nucleotide sequence ID" value="NZ_JAEKJA010000026.1"/>
</dbReference>
<evidence type="ECO:0000256" key="1">
    <source>
        <dbReference type="SAM" id="Phobius"/>
    </source>
</evidence>
<feature type="transmembrane region" description="Helical" evidence="1">
    <location>
        <begin position="49"/>
        <end position="65"/>
    </location>
</feature>
<feature type="transmembrane region" description="Helical" evidence="1">
    <location>
        <begin position="26"/>
        <end position="44"/>
    </location>
</feature>